<dbReference type="Pfam" id="PF10551">
    <property type="entry name" value="MULE"/>
    <property type="match status" value="1"/>
</dbReference>
<gene>
    <name evidence="2" type="ORF">CYMTET_46712</name>
</gene>
<dbReference type="EMBL" id="LGRX02032729">
    <property type="protein sequence ID" value="KAK3243648.1"/>
    <property type="molecule type" value="Genomic_DNA"/>
</dbReference>
<feature type="domain" description="MULE transposase" evidence="1">
    <location>
        <begin position="4"/>
        <end position="59"/>
    </location>
</feature>
<comment type="caution">
    <text evidence="2">The sequence shown here is derived from an EMBL/GenBank/DDBJ whole genome shotgun (WGS) entry which is preliminary data.</text>
</comment>
<keyword evidence="3" id="KW-1185">Reference proteome</keyword>
<dbReference type="InterPro" id="IPR018289">
    <property type="entry name" value="MULE_transposase_dom"/>
</dbReference>
<protein>
    <recommendedName>
        <fullName evidence="1">MULE transposase domain-containing protein</fullName>
    </recommendedName>
</protein>
<proteinExistence type="predicted"/>
<sequence>MPSSESAESIAEVLQHIRQLVLQWDPSLVICDKDDAELNAIAMVFPKATILLCDFHMKQAWDRWLKTASHGVAKEDQNKVYAQMVFISMAPTVKACELRCKEFEQETFYIGNRNLESMFSHTLTRSTEWHKSEIMCPLDKFWPPTTLSKL</sequence>
<dbReference type="Proteomes" id="UP001190700">
    <property type="component" value="Unassembled WGS sequence"/>
</dbReference>
<dbReference type="AlphaFoldDB" id="A0AAE0BWU5"/>
<reference evidence="2 3" key="1">
    <citation type="journal article" date="2015" name="Genome Biol. Evol.">
        <title>Comparative Genomics of a Bacterivorous Green Alga Reveals Evolutionary Causalities and Consequences of Phago-Mixotrophic Mode of Nutrition.</title>
        <authorList>
            <person name="Burns J.A."/>
            <person name="Paasch A."/>
            <person name="Narechania A."/>
            <person name="Kim E."/>
        </authorList>
    </citation>
    <scope>NUCLEOTIDE SEQUENCE [LARGE SCALE GENOMIC DNA]</scope>
    <source>
        <strain evidence="2 3">PLY_AMNH</strain>
    </source>
</reference>
<name>A0AAE0BWU5_9CHLO</name>
<accession>A0AAE0BWU5</accession>
<evidence type="ECO:0000259" key="1">
    <source>
        <dbReference type="Pfam" id="PF10551"/>
    </source>
</evidence>
<evidence type="ECO:0000313" key="3">
    <source>
        <dbReference type="Proteomes" id="UP001190700"/>
    </source>
</evidence>
<evidence type="ECO:0000313" key="2">
    <source>
        <dbReference type="EMBL" id="KAK3243648.1"/>
    </source>
</evidence>
<organism evidence="2 3">
    <name type="scientific">Cymbomonas tetramitiformis</name>
    <dbReference type="NCBI Taxonomy" id="36881"/>
    <lineage>
        <taxon>Eukaryota</taxon>
        <taxon>Viridiplantae</taxon>
        <taxon>Chlorophyta</taxon>
        <taxon>Pyramimonadophyceae</taxon>
        <taxon>Pyramimonadales</taxon>
        <taxon>Pyramimonadaceae</taxon>
        <taxon>Cymbomonas</taxon>
    </lineage>
</organism>
<dbReference type="PANTHER" id="PTHR47456">
    <property type="entry name" value="PHD-TYPE DOMAIN-CONTAINING PROTEIN"/>
    <property type="match status" value="1"/>
</dbReference>